<dbReference type="InterPro" id="IPR042099">
    <property type="entry name" value="ANL_N_sf"/>
</dbReference>
<dbReference type="Gene3D" id="3.40.50.12780">
    <property type="entry name" value="N-terminal domain of ligase-like"/>
    <property type="match status" value="1"/>
</dbReference>
<dbReference type="RefSeq" id="WP_282543007.1">
    <property type="nucleotide sequence ID" value="NZ_JASCIQ010000013.1"/>
</dbReference>
<organism evidence="4 5">
    <name type="scientific">Streptomyces cavernicola</name>
    <dbReference type="NCBI Taxonomy" id="3043613"/>
    <lineage>
        <taxon>Bacteria</taxon>
        <taxon>Bacillati</taxon>
        <taxon>Actinomycetota</taxon>
        <taxon>Actinomycetes</taxon>
        <taxon>Kitasatosporales</taxon>
        <taxon>Streptomycetaceae</taxon>
        <taxon>Streptomyces</taxon>
    </lineage>
</organism>
<dbReference type="SUPFAM" id="SSF56801">
    <property type="entry name" value="Acetyl-CoA synthetase-like"/>
    <property type="match status" value="1"/>
</dbReference>
<sequence>MPAEASAAITTPTVTPTSTIHTPSPSAPSTPRENRTTSVQGDRGPFRTHIEDTLDALRSDPDREVLVHGDQRLTAGQFHSLVHRMAHALVARGVARGTTVTLLSGNLPETVTARYAANLAGCRVNHLYNKLSAEVQTAIVEDVETQVLIVDPRYADRAAEITAATPVPHVLLLGESKREIGADLLALAAAQPAEPFTARARPDDVCTIRHTGGTTGHPKGIVTTFEQADRMARTASAVRPAGEEQARQLACTTLAHGAGMLADVVIRAGGAVVLHDDFDAGEVLAAIERERITRLFLLPPLLYELLDHPDSAHRDLSSLRGLTYGGCQASPARIADAVRRLGPVLVQFYGQNEAGGISVLAADDHDPDRPERLRSAGKVLPGVEVEVLDSDGKDLPYGELGEICVRSDGTMTGYWKQPELTAEVLRDGWLHTGDIGFLDAEGYLTVVDRLKDMIVVVGGHVYTTELEDLLNSHPKVRQSAVFGVRDADRMERVHAAVVPVSGVEVAAEELRAAVREQRGAMYEPAHIAFLDALPLTDAGKPDKKLLRQRAEQP</sequence>
<keyword evidence="5" id="KW-1185">Reference proteome</keyword>
<dbReference type="Proteomes" id="UP001223978">
    <property type="component" value="Unassembled WGS sequence"/>
</dbReference>
<evidence type="ECO:0000256" key="1">
    <source>
        <dbReference type="SAM" id="MobiDB-lite"/>
    </source>
</evidence>
<dbReference type="InterPro" id="IPR020845">
    <property type="entry name" value="AMP-binding_CS"/>
</dbReference>
<evidence type="ECO:0000259" key="2">
    <source>
        <dbReference type="Pfam" id="PF00501"/>
    </source>
</evidence>
<dbReference type="PROSITE" id="PS00455">
    <property type="entry name" value="AMP_BINDING"/>
    <property type="match status" value="1"/>
</dbReference>
<dbReference type="Gene3D" id="3.30.300.30">
    <property type="match status" value="1"/>
</dbReference>
<dbReference type="InterPro" id="IPR045851">
    <property type="entry name" value="AMP-bd_C_sf"/>
</dbReference>
<accession>A0ABT6SC78</accession>
<feature type="region of interest" description="Disordered" evidence="1">
    <location>
        <begin position="1"/>
        <end position="46"/>
    </location>
</feature>
<dbReference type="InterPro" id="IPR050237">
    <property type="entry name" value="ATP-dep_AMP-bd_enzyme"/>
</dbReference>
<evidence type="ECO:0000313" key="4">
    <source>
        <dbReference type="EMBL" id="MDI3405068.1"/>
    </source>
</evidence>
<feature type="domain" description="AMP-binding enzyme C-terminal" evidence="3">
    <location>
        <begin position="465"/>
        <end position="540"/>
    </location>
</feature>
<dbReference type="Pfam" id="PF13193">
    <property type="entry name" value="AMP-binding_C"/>
    <property type="match status" value="1"/>
</dbReference>
<evidence type="ECO:0000259" key="3">
    <source>
        <dbReference type="Pfam" id="PF13193"/>
    </source>
</evidence>
<dbReference type="Pfam" id="PF00501">
    <property type="entry name" value="AMP-binding"/>
    <property type="match status" value="1"/>
</dbReference>
<comment type="caution">
    <text evidence="4">The sequence shown here is derived from an EMBL/GenBank/DDBJ whole genome shotgun (WGS) entry which is preliminary data.</text>
</comment>
<dbReference type="EMBL" id="JASCIQ010000013">
    <property type="protein sequence ID" value="MDI3405068.1"/>
    <property type="molecule type" value="Genomic_DNA"/>
</dbReference>
<dbReference type="InterPro" id="IPR025110">
    <property type="entry name" value="AMP-bd_C"/>
</dbReference>
<protein>
    <submittedName>
        <fullName evidence="4">AMP-binding protein</fullName>
    </submittedName>
</protein>
<evidence type="ECO:0000313" key="5">
    <source>
        <dbReference type="Proteomes" id="UP001223978"/>
    </source>
</evidence>
<name>A0ABT6SC78_9ACTN</name>
<feature type="compositionally biased region" description="Low complexity" evidence="1">
    <location>
        <begin position="1"/>
        <end position="31"/>
    </location>
</feature>
<gene>
    <name evidence="4" type="ORF">QIS96_14735</name>
</gene>
<reference evidence="4 5" key="1">
    <citation type="submission" date="2023-05" db="EMBL/GenBank/DDBJ databases">
        <title>Draft genome sequence of Streptomyces sp. B-S-A6 isolated from a cave soil in Thailand.</title>
        <authorList>
            <person name="Chamroensaksri N."/>
            <person name="Muangham S."/>
        </authorList>
    </citation>
    <scope>NUCLEOTIDE SEQUENCE [LARGE SCALE GENOMIC DNA]</scope>
    <source>
        <strain evidence="4 5">B-S-A6</strain>
    </source>
</reference>
<dbReference type="PANTHER" id="PTHR43767">
    <property type="entry name" value="LONG-CHAIN-FATTY-ACID--COA LIGASE"/>
    <property type="match status" value="1"/>
</dbReference>
<feature type="domain" description="AMP-dependent synthetase/ligase" evidence="2">
    <location>
        <begin position="58"/>
        <end position="415"/>
    </location>
</feature>
<dbReference type="PANTHER" id="PTHR43767:SF7">
    <property type="entry name" value="MEDIUM_LONG-CHAIN-FATTY-ACID--COA LIGASE FADD8"/>
    <property type="match status" value="1"/>
</dbReference>
<proteinExistence type="predicted"/>
<dbReference type="InterPro" id="IPR000873">
    <property type="entry name" value="AMP-dep_synth/lig_dom"/>
</dbReference>